<evidence type="ECO:0000313" key="1">
    <source>
        <dbReference type="EMBL" id="MBC5661644.1"/>
    </source>
</evidence>
<accession>A0A8I0DST1</accession>
<dbReference type="RefSeq" id="WP_118675550.1">
    <property type="nucleotide sequence ID" value="NZ_JACOOX010000001.1"/>
</dbReference>
<sequence>MGDTNEYTVHDLVRDELYKNMDVEYGKFTASLSPGAGNIIGVRIPVLRKMAKEIASVNWKEYLDGARDDTFEEVMLQGIVLGYARGKINDILTYMGRFIPKIDDWSICDTCCNTFKIANQYQQEVWDFLMPYLDEQGVIDGKPANERNREFELRFVAVMMLNYYLNDAYIDKVLYAYDHMKNDGYYLKMGVAWGLAEAYVKCPEPTKAFLKNNHLDDFTFNKAIQKMQESFRITPEEKAALKAMKR</sequence>
<keyword evidence="2" id="KW-1185">Reference proteome</keyword>
<proteinExistence type="predicted"/>
<reference evidence="1 2" key="1">
    <citation type="submission" date="2020-08" db="EMBL/GenBank/DDBJ databases">
        <title>Genome public.</title>
        <authorList>
            <person name="Liu C."/>
            <person name="Sun Q."/>
        </authorList>
    </citation>
    <scope>NUCLEOTIDE SEQUENCE [LARGE SCALE GENOMIC DNA]</scope>
    <source>
        <strain evidence="1 2">NSJ-10</strain>
    </source>
</reference>
<evidence type="ECO:0000313" key="2">
    <source>
        <dbReference type="Proteomes" id="UP000615234"/>
    </source>
</evidence>
<dbReference type="Proteomes" id="UP000615234">
    <property type="component" value="Unassembled WGS sequence"/>
</dbReference>
<dbReference type="PANTHER" id="PTHR34070:SF1">
    <property type="entry name" value="DNA ALKYLATION REPAIR PROTEIN"/>
    <property type="match status" value="1"/>
</dbReference>
<dbReference type="SUPFAM" id="SSF48371">
    <property type="entry name" value="ARM repeat"/>
    <property type="match status" value="1"/>
</dbReference>
<organism evidence="1 2">
    <name type="scientific">Coprococcus hominis</name>
    <name type="common">ex Liu et al. 2022</name>
    <dbReference type="NCBI Taxonomy" id="2763039"/>
    <lineage>
        <taxon>Bacteria</taxon>
        <taxon>Bacillati</taxon>
        <taxon>Bacillota</taxon>
        <taxon>Clostridia</taxon>
        <taxon>Lachnospirales</taxon>
        <taxon>Lachnospiraceae</taxon>
        <taxon>Coprococcus</taxon>
    </lineage>
</organism>
<dbReference type="InterPro" id="IPR014825">
    <property type="entry name" value="DNA_alkylation"/>
</dbReference>
<dbReference type="EMBL" id="JACOOX010000001">
    <property type="protein sequence ID" value="MBC5661644.1"/>
    <property type="molecule type" value="Genomic_DNA"/>
</dbReference>
<gene>
    <name evidence="1" type="ORF">H8S09_01845</name>
</gene>
<name>A0A8I0DST1_9FIRM</name>
<dbReference type="InterPro" id="IPR016024">
    <property type="entry name" value="ARM-type_fold"/>
</dbReference>
<protein>
    <submittedName>
        <fullName evidence="1">DNA alkylation repair protein</fullName>
    </submittedName>
</protein>
<dbReference type="Pfam" id="PF08713">
    <property type="entry name" value="DNA_alkylation"/>
    <property type="match status" value="1"/>
</dbReference>
<dbReference type="CDD" id="cd06561">
    <property type="entry name" value="AlkD_like"/>
    <property type="match status" value="1"/>
</dbReference>
<dbReference type="Gene3D" id="1.25.10.90">
    <property type="match status" value="1"/>
</dbReference>
<dbReference type="AlphaFoldDB" id="A0A8I0DST1"/>
<comment type="caution">
    <text evidence="1">The sequence shown here is derived from an EMBL/GenBank/DDBJ whole genome shotgun (WGS) entry which is preliminary data.</text>
</comment>
<dbReference type="PANTHER" id="PTHR34070">
    <property type="entry name" value="ARMADILLO-TYPE FOLD"/>
    <property type="match status" value="1"/>
</dbReference>